<organism evidence="4 5">
    <name type="scientific">Candidatus Merdivivens faecigallinarum</name>
    <dbReference type="NCBI Taxonomy" id="2840871"/>
    <lineage>
        <taxon>Bacteria</taxon>
        <taxon>Pseudomonadati</taxon>
        <taxon>Bacteroidota</taxon>
        <taxon>Bacteroidia</taxon>
        <taxon>Bacteroidales</taxon>
        <taxon>Muribaculaceae</taxon>
        <taxon>Muribaculaceae incertae sedis</taxon>
        <taxon>Candidatus Merdivivens</taxon>
    </lineage>
</organism>
<evidence type="ECO:0000256" key="3">
    <source>
        <dbReference type="PIRSR" id="PIRSR036894-1"/>
    </source>
</evidence>
<dbReference type="InterPro" id="IPR014710">
    <property type="entry name" value="RmlC-like_jellyroll"/>
</dbReference>
<evidence type="ECO:0000313" key="5">
    <source>
        <dbReference type="Proteomes" id="UP000823772"/>
    </source>
</evidence>
<dbReference type="CDD" id="cd07010">
    <property type="entry name" value="cupin_PMI_type_I_N_bac"/>
    <property type="match status" value="1"/>
</dbReference>
<name>A0A9D9NQ90_9BACT</name>
<evidence type="ECO:0000256" key="1">
    <source>
        <dbReference type="ARBA" id="ARBA00022723"/>
    </source>
</evidence>
<dbReference type="SUPFAM" id="SSF51182">
    <property type="entry name" value="RmlC-like cupins"/>
    <property type="match status" value="1"/>
</dbReference>
<dbReference type="Gene3D" id="2.60.120.10">
    <property type="entry name" value="Jelly Rolls"/>
    <property type="match status" value="1"/>
</dbReference>
<dbReference type="PIRSF" id="PIRSF036894">
    <property type="entry name" value="PMI_Firm_short"/>
    <property type="match status" value="1"/>
</dbReference>
<feature type="binding site" evidence="3">
    <location>
        <position position="192"/>
    </location>
    <ligand>
        <name>Zn(2+)</name>
        <dbReference type="ChEBI" id="CHEBI:29105"/>
    </ligand>
</feature>
<dbReference type="PANTHER" id="PTHR42742">
    <property type="entry name" value="TRANSCRIPTIONAL REPRESSOR MPRA"/>
    <property type="match status" value="1"/>
</dbReference>
<accession>A0A9D9NQ90</accession>
<feature type="binding site" evidence="3">
    <location>
        <position position="117"/>
    </location>
    <ligand>
        <name>Zn(2+)</name>
        <dbReference type="ChEBI" id="CHEBI:29105"/>
    </ligand>
</feature>
<dbReference type="InterPro" id="IPR014628">
    <property type="entry name" value="Man6P_isomerase_Firm_short"/>
</dbReference>
<sequence>MKLYPLKFGPVPVEREWGGTALFDKLGKTFKVKDEDGNECMLSPETPVGESYEVADLGECGESIAANGFLAGNTLEEITETYMEDLIGDNPSQYFGTQFPLLVKTVDIQGSLPVHVHPDDRTAFERYDALGKKEFWYIMEADRDAAIYIGFNRDLSATELFDRCLDGTIKESMHRIRPEKGDMIEIPAGMAHCAEGKILAGIIEEPSLIAFNLYDGKGTGEERIAHIGESMDFIRLERTNPADCISRKEGIVSDTDESTIECIRLAPEGTRSTGLEEEDSVSVFLCMEGDAGFTMEPYSDSAACRVKKGEAVVIPAAATALTIKAGKQGCTLISAKLREREEHDSYTEQG</sequence>
<dbReference type="GO" id="GO:0005975">
    <property type="term" value="P:carbohydrate metabolic process"/>
    <property type="evidence" value="ECO:0007669"/>
    <property type="project" value="InterPro"/>
</dbReference>
<comment type="cofactor">
    <cofactor evidence="3">
        <name>Zn(2+)</name>
        <dbReference type="ChEBI" id="CHEBI:29105"/>
    </cofactor>
    <text evidence="3">Binds 1 zinc ion per subunit.</text>
</comment>
<dbReference type="GO" id="GO:0046872">
    <property type="term" value="F:metal ion binding"/>
    <property type="evidence" value="ECO:0007669"/>
    <property type="project" value="UniProtKB-KW"/>
</dbReference>
<reference evidence="4" key="1">
    <citation type="submission" date="2020-10" db="EMBL/GenBank/DDBJ databases">
        <authorList>
            <person name="Gilroy R."/>
        </authorList>
    </citation>
    <scope>NUCLEOTIDE SEQUENCE</scope>
    <source>
        <strain evidence="4">B3-2255</strain>
    </source>
</reference>
<dbReference type="InterPro" id="IPR011051">
    <property type="entry name" value="RmlC_Cupin_sf"/>
</dbReference>
<evidence type="ECO:0000313" key="4">
    <source>
        <dbReference type="EMBL" id="MBO8481413.1"/>
    </source>
</evidence>
<dbReference type="GO" id="GO:0004476">
    <property type="term" value="F:mannose-6-phosphate isomerase activity"/>
    <property type="evidence" value="ECO:0007669"/>
    <property type="project" value="InterPro"/>
</dbReference>
<comment type="caution">
    <text evidence="4">The sequence shown here is derived from an EMBL/GenBank/DDBJ whole genome shotgun (WGS) entry which is preliminary data.</text>
</comment>
<keyword evidence="1 3" id="KW-0479">Metal-binding</keyword>
<reference evidence="4" key="2">
    <citation type="journal article" date="2021" name="PeerJ">
        <title>Extensive microbial diversity within the chicken gut microbiome revealed by metagenomics and culture.</title>
        <authorList>
            <person name="Gilroy R."/>
            <person name="Ravi A."/>
            <person name="Getino M."/>
            <person name="Pursley I."/>
            <person name="Horton D.L."/>
            <person name="Alikhan N.F."/>
            <person name="Baker D."/>
            <person name="Gharbi K."/>
            <person name="Hall N."/>
            <person name="Watson M."/>
            <person name="Adriaenssens E.M."/>
            <person name="Foster-Nyarko E."/>
            <person name="Jarju S."/>
            <person name="Secka A."/>
            <person name="Antonio M."/>
            <person name="Oren A."/>
            <person name="Chaudhuri R.R."/>
            <person name="La Ragione R."/>
            <person name="Hildebrand F."/>
            <person name="Pallen M.J."/>
        </authorList>
    </citation>
    <scope>NUCLEOTIDE SEQUENCE</scope>
    <source>
        <strain evidence="4">B3-2255</strain>
    </source>
</reference>
<dbReference type="InterPro" id="IPR051804">
    <property type="entry name" value="Carb_Metab_Reg_Kinase/Isom"/>
</dbReference>
<keyword evidence="4" id="KW-0413">Isomerase</keyword>
<proteinExistence type="predicted"/>
<dbReference type="AlphaFoldDB" id="A0A9D9NQ90"/>
<dbReference type="PANTHER" id="PTHR42742:SF3">
    <property type="entry name" value="FRUCTOKINASE"/>
    <property type="match status" value="1"/>
</dbReference>
<feature type="binding site" evidence="3">
    <location>
        <position position="134"/>
    </location>
    <ligand>
        <name>Zn(2+)</name>
        <dbReference type="ChEBI" id="CHEBI:29105"/>
    </ligand>
</feature>
<gene>
    <name evidence="4" type="ORF">IAC87_02570</name>
</gene>
<keyword evidence="2 3" id="KW-0862">Zinc</keyword>
<evidence type="ECO:0000256" key="2">
    <source>
        <dbReference type="ARBA" id="ARBA00022833"/>
    </source>
</evidence>
<protein>
    <submittedName>
        <fullName evidence="4">Class I mannose-6-phosphate isomerase</fullName>
    </submittedName>
</protein>
<dbReference type="Proteomes" id="UP000823772">
    <property type="component" value="Unassembled WGS sequence"/>
</dbReference>
<dbReference type="EMBL" id="JADILY010000053">
    <property type="protein sequence ID" value="MBO8481413.1"/>
    <property type="molecule type" value="Genomic_DNA"/>
</dbReference>